<dbReference type="InterPro" id="IPR036388">
    <property type="entry name" value="WH-like_DNA-bd_sf"/>
</dbReference>
<accession>A0ABS0M036</accession>
<evidence type="ECO:0000256" key="1">
    <source>
        <dbReference type="ARBA" id="ARBA00009437"/>
    </source>
</evidence>
<dbReference type="Pfam" id="PF00126">
    <property type="entry name" value="HTH_1"/>
    <property type="match status" value="1"/>
</dbReference>
<dbReference type="InterPro" id="IPR058163">
    <property type="entry name" value="LysR-type_TF_proteobact-type"/>
</dbReference>
<evidence type="ECO:0000256" key="3">
    <source>
        <dbReference type="ARBA" id="ARBA00023125"/>
    </source>
</evidence>
<dbReference type="PANTHER" id="PTHR30537:SF5">
    <property type="entry name" value="HTH-TYPE TRANSCRIPTIONAL ACTIVATOR TTDR-RELATED"/>
    <property type="match status" value="1"/>
</dbReference>
<evidence type="ECO:0000313" key="6">
    <source>
        <dbReference type="EMBL" id="MBH1920930.1"/>
    </source>
</evidence>
<dbReference type="PRINTS" id="PR00039">
    <property type="entry name" value="HTHLYSR"/>
</dbReference>
<dbReference type="InterPro" id="IPR005119">
    <property type="entry name" value="LysR_subst-bd"/>
</dbReference>
<dbReference type="Gene3D" id="1.10.10.10">
    <property type="entry name" value="Winged helix-like DNA-binding domain superfamily/Winged helix DNA-binding domain"/>
    <property type="match status" value="1"/>
</dbReference>
<keyword evidence="7" id="KW-1185">Reference proteome</keyword>
<sequence>MKSDLSALPAFVAVAEGGSFAAAADKLHLTRSAVSKIVSRLEDRLGVMLFMRTTRSLSLTDEGALYYEHCRQALANVQAAENQLDSGKMQVSGRLRVSVPVLFGHLCIAPLLTALANEHPLLTLEMSFSDRRIDLIDEGFDLAVRIGELADSGSLVARRLGEHGMILCASPDYVQRHGEPRTPEALSRHQAVGYLHGGVVLPWQLRGADGELRSFRPPAKMMMDDMQGIVDAVSAGAGIAWLPEWLVRDRLMAGTLTEVMRGESSLSFPVSVVWPFMPYQPLKVRLAVDKLVAELPGKLALVAPSMSHRP</sequence>
<keyword evidence="4" id="KW-0804">Transcription</keyword>
<dbReference type="PANTHER" id="PTHR30537">
    <property type="entry name" value="HTH-TYPE TRANSCRIPTIONAL REGULATOR"/>
    <property type="match status" value="1"/>
</dbReference>
<keyword evidence="3" id="KW-0238">DNA-binding</keyword>
<dbReference type="InterPro" id="IPR000847">
    <property type="entry name" value="LysR_HTH_N"/>
</dbReference>
<evidence type="ECO:0000313" key="7">
    <source>
        <dbReference type="Proteomes" id="UP000635335"/>
    </source>
</evidence>
<comment type="similarity">
    <text evidence="1">Belongs to the LysR transcriptional regulatory family.</text>
</comment>
<name>A0ABS0M036_9GAMM</name>
<evidence type="ECO:0000259" key="5">
    <source>
        <dbReference type="PROSITE" id="PS50931"/>
    </source>
</evidence>
<dbReference type="EMBL" id="JADUMB010000003">
    <property type="protein sequence ID" value="MBH1920930.1"/>
    <property type="molecule type" value="Genomic_DNA"/>
</dbReference>
<proteinExistence type="inferred from homology"/>
<dbReference type="Gene3D" id="3.40.190.290">
    <property type="match status" value="1"/>
</dbReference>
<dbReference type="Pfam" id="PF03466">
    <property type="entry name" value="LysR_substrate"/>
    <property type="match status" value="1"/>
</dbReference>
<gene>
    <name evidence="6" type="ORF">I5U16_12340</name>
</gene>
<evidence type="ECO:0000256" key="4">
    <source>
        <dbReference type="ARBA" id="ARBA00023163"/>
    </source>
</evidence>
<dbReference type="SUPFAM" id="SSF53850">
    <property type="entry name" value="Periplasmic binding protein-like II"/>
    <property type="match status" value="1"/>
</dbReference>
<comment type="caution">
    <text evidence="6">The sequence shown here is derived from an EMBL/GenBank/DDBJ whole genome shotgun (WGS) entry which is preliminary data.</text>
</comment>
<organism evidence="6 7">
    <name type="scientific">Serratia surfactantfaciens</name>
    <dbReference type="NCBI Taxonomy" id="2741499"/>
    <lineage>
        <taxon>Bacteria</taxon>
        <taxon>Pseudomonadati</taxon>
        <taxon>Pseudomonadota</taxon>
        <taxon>Gammaproteobacteria</taxon>
        <taxon>Enterobacterales</taxon>
        <taxon>Yersiniaceae</taxon>
        <taxon>Serratia</taxon>
    </lineage>
</organism>
<dbReference type="InterPro" id="IPR036390">
    <property type="entry name" value="WH_DNA-bd_sf"/>
</dbReference>
<evidence type="ECO:0000256" key="2">
    <source>
        <dbReference type="ARBA" id="ARBA00023015"/>
    </source>
</evidence>
<protein>
    <submittedName>
        <fullName evidence="6">LysR family transcriptional regulator</fullName>
    </submittedName>
</protein>
<reference evidence="6 7" key="1">
    <citation type="submission" date="2020-11" db="EMBL/GenBank/DDBJ databases">
        <title>Enhanced detection system for hospital associated transmission using whole genome sequencing surveillance.</title>
        <authorList>
            <person name="Harrison L.H."/>
            <person name="Van Tyne D."/>
            <person name="Marsh J.W."/>
            <person name="Griffith M.P."/>
            <person name="Snyder D.J."/>
            <person name="Cooper V.S."/>
            <person name="Mustapha M."/>
        </authorList>
    </citation>
    <scope>NUCLEOTIDE SEQUENCE [LARGE SCALE GENOMIC DNA]</scope>
    <source>
        <strain evidence="6 7">SER00227</strain>
    </source>
</reference>
<dbReference type="CDD" id="cd08475">
    <property type="entry name" value="PBP2_CrgA_like_6"/>
    <property type="match status" value="1"/>
</dbReference>
<dbReference type="SUPFAM" id="SSF46785">
    <property type="entry name" value="Winged helix' DNA-binding domain"/>
    <property type="match status" value="1"/>
</dbReference>
<dbReference type="RefSeq" id="WP_063918539.1">
    <property type="nucleotide sequence ID" value="NZ_CP016948.1"/>
</dbReference>
<dbReference type="PROSITE" id="PS50931">
    <property type="entry name" value="HTH_LYSR"/>
    <property type="match status" value="1"/>
</dbReference>
<keyword evidence="2" id="KW-0805">Transcription regulation</keyword>
<feature type="domain" description="HTH lysR-type" evidence="5">
    <location>
        <begin position="1"/>
        <end position="60"/>
    </location>
</feature>
<dbReference type="Proteomes" id="UP000635335">
    <property type="component" value="Unassembled WGS sequence"/>
</dbReference>